<evidence type="ECO:0000313" key="2">
    <source>
        <dbReference type="EMBL" id="CAB4027005.1"/>
    </source>
</evidence>
<sequence>INRGGKLPKESCIPDSCFQIISTKCCEEEYSDRLTFAELECLLLKEKESLENVKMNPPPRIKPSEEEFRLEEHDPGNARIKRGHGGNNLKTSRKQCSRLILK</sequence>
<accession>A0A7D9L4Q0</accession>
<evidence type="ECO:0000256" key="1">
    <source>
        <dbReference type="SAM" id="MobiDB-lite"/>
    </source>
</evidence>
<name>A0A7D9L4Q0_PARCT</name>
<feature type="region of interest" description="Disordered" evidence="1">
    <location>
        <begin position="53"/>
        <end position="102"/>
    </location>
</feature>
<gene>
    <name evidence="2" type="ORF">PACLA_8A015023</name>
</gene>
<reference evidence="2" key="1">
    <citation type="submission" date="2020-04" db="EMBL/GenBank/DDBJ databases">
        <authorList>
            <person name="Alioto T."/>
            <person name="Alioto T."/>
            <person name="Gomez Garrido J."/>
        </authorList>
    </citation>
    <scope>NUCLEOTIDE SEQUENCE</scope>
    <source>
        <strain evidence="2">A484AB</strain>
    </source>
</reference>
<protein>
    <submittedName>
        <fullName evidence="2">Uncharacterized protein</fullName>
    </submittedName>
</protein>
<feature type="non-terminal residue" evidence="2">
    <location>
        <position position="1"/>
    </location>
</feature>
<organism evidence="2 3">
    <name type="scientific">Paramuricea clavata</name>
    <name type="common">Red gorgonian</name>
    <name type="synonym">Violescent sea-whip</name>
    <dbReference type="NCBI Taxonomy" id="317549"/>
    <lineage>
        <taxon>Eukaryota</taxon>
        <taxon>Metazoa</taxon>
        <taxon>Cnidaria</taxon>
        <taxon>Anthozoa</taxon>
        <taxon>Octocorallia</taxon>
        <taxon>Malacalcyonacea</taxon>
        <taxon>Plexauridae</taxon>
        <taxon>Paramuricea</taxon>
    </lineage>
</organism>
<keyword evidence="3" id="KW-1185">Reference proteome</keyword>
<feature type="compositionally biased region" description="Basic residues" evidence="1">
    <location>
        <begin position="91"/>
        <end position="102"/>
    </location>
</feature>
<dbReference type="AlphaFoldDB" id="A0A7D9L4Q0"/>
<evidence type="ECO:0000313" key="3">
    <source>
        <dbReference type="Proteomes" id="UP001152795"/>
    </source>
</evidence>
<comment type="caution">
    <text evidence="2">The sequence shown here is derived from an EMBL/GenBank/DDBJ whole genome shotgun (WGS) entry which is preliminary data.</text>
</comment>
<dbReference type="Proteomes" id="UP001152795">
    <property type="component" value="Unassembled WGS sequence"/>
</dbReference>
<proteinExistence type="predicted"/>
<feature type="compositionally biased region" description="Basic and acidic residues" evidence="1">
    <location>
        <begin position="62"/>
        <end position="76"/>
    </location>
</feature>
<dbReference type="EMBL" id="CACRXK020014540">
    <property type="protein sequence ID" value="CAB4027005.1"/>
    <property type="molecule type" value="Genomic_DNA"/>
</dbReference>